<sequence>MSSKRRIAESPNITAAINHFHKAGGMLRTRDALKAGIHPRVLYQLRDSGRIDQLSRGLYRLTDARQLGHPDLVTVALKIPEGVLCLISALAWHELTTEIPHEINIAIPRGAEPPRLGYPPVRHFWFSGQAYSTGIQKQQVDGISLRVYSREKTIADCFKYRHRMGMETVLEALKAYLQQDSVDSEALLHYAKICRVRRVIQPYLEALL</sequence>
<dbReference type="Proteomes" id="UP000199518">
    <property type="component" value="Unassembled WGS sequence"/>
</dbReference>
<dbReference type="InterPro" id="IPR025159">
    <property type="entry name" value="AbiEi_N"/>
</dbReference>
<proteinExistence type="predicted"/>
<dbReference type="Pfam" id="PF13338">
    <property type="entry name" value="AbiEi_4"/>
    <property type="match status" value="1"/>
</dbReference>
<keyword evidence="3" id="KW-1185">Reference proteome</keyword>
<gene>
    <name evidence="2" type="ORF">SAMN05421753_112230</name>
</gene>
<reference evidence="3" key="1">
    <citation type="submission" date="2016-10" db="EMBL/GenBank/DDBJ databases">
        <authorList>
            <person name="Varghese N."/>
            <person name="Submissions S."/>
        </authorList>
    </citation>
    <scope>NUCLEOTIDE SEQUENCE [LARGE SCALE GENOMIC DNA]</scope>
    <source>
        <strain evidence="3">DSM 26348</strain>
    </source>
</reference>
<feature type="domain" description="AbiEi antitoxin N-terminal" evidence="1">
    <location>
        <begin position="21"/>
        <end position="62"/>
    </location>
</feature>
<accession>A0A1I3LDQ0</accession>
<evidence type="ECO:0000313" key="3">
    <source>
        <dbReference type="Proteomes" id="UP000199518"/>
    </source>
</evidence>
<dbReference type="OrthoDB" id="9801429at2"/>
<organism evidence="2 3">
    <name type="scientific">Planctomicrobium piriforme</name>
    <dbReference type="NCBI Taxonomy" id="1576369"/>
    <lineage>
        <taxon>Bacteria</taxon>
        <taxon>Pseudomonadati</taxon>
        <taxon>Planctomycetota</taxon>
        <taxon>Planctomycetia</taxon>
        <taxon>Planctomycetales</taxon>
        <taxon>Planctomycetaceae</taxon>
        <taxon>Planctomicrobium</taxon>
    </lineage>
</organism>
<name>A0A1I3LDQ0_9PLAN</name>
<dbReference type="RefSeq" id="WP_092052044.1">
    <property type="nucleotide sequence ID" value="NZ_FOQD01000012.1"/>
</dbReference>
<dbReference type="STRING" id="1576369.SAMN05421753_112230"/>
<evidence type="ECO:0000313" key="2">
    <source>
        <dbReference type="EMBL" id="SFI82861.1"/>
    </source>
</evidence>
<dbReference type="AlphaFoldDB" id="A0A1I3LDQ0"/>
<protein>
    <submittedName>
        <fullName evidence="2">Transcriptional regulator, AbiEi antitoxin, Type IV TA system</fullName>
    </submittedName>
</protein>
<evidence type="ECO:0000259" key="1">
    <source>
        <dbReference type="Pfam" id="PF13338"/>
    </source>
</evidence>
<dbReference type="EMBL" id="FOQD01000012">
    <property type="protein sequence ID" value="SFI82861.1"/>
    <property type="molecule type" value="Genomic_DNA"/>
</dbReference>